<organism evidence="1 2">
    <name type="scientific">Labeo rohita</name>
    <name type="common">Indian major carp</name>
    <name type="synonym">Cyprinus rohita</name>
    <dbReference type="NCBI Taxonomy" id="84645"/>
    <lineage>
        <taxon>Eukaryota</taxon>
        <taxon>Metazoa</taxon>
        <taxon>Chordata</taxon>
        <taxon>Craniata</taxon>
        <taxon>Vertebrata</taxon>
        <taxon>Euteleostomi</taxon>
        <taxon>Actinopterygii</taxon>
        <taxon>Neopterygii</taxon>
        <taxon>Teleostei</taxon>
        <taxon>Ostariophysi</taxon>
        <taxon>Cypriniformes</taxon>
        <taxon>Cyprinidae</taxon>
        <taxon>Labeoninae</taxon>
        <taxon>Labeonini</taxon>
        <taxon>Labeo</taxon>
    </lineage>
</organism>
<keyword evidence="2" id="KW-1185">Reference proteome</keyword>
<protein>
    <submittedName>
        <fullName evidence="1">Adenylyl cyclase-associated protein</fullName>
    </submittedName>
</protein>
<gene>
    <name evidence="1" type="ORF">H4Q32_015857</name>
</gene>
<comment type="caution">
    <text evidence="1">The sequence shown here is derived from an EMBL/GenBank/DDBJ whole genome shotgun (WGS) entry which is preliminary data.</text>
</comment>
<name>A0ABQ8LJ19_LABRO</name>
<dbReference type="Proteomes" id="UP000830375">
    <property type="component" value="Unassembled WGS sequence"/>
</dbReference>
<reference evidence="1 2" key="1">
    <citation type="submission" date="2022-01" db="EMBL/GenBank/DDBJ databases">
        <title>A high-quality chromosome-level genome assembly of rohu carp, Labeo rohita.</title>
        <authorList>
            <person name="Arick M.A. II"/>
            <person name="Hsu C.-Y."/>
            <person name="Magbanua Z."/>
            <person name="Pechanova O."/>
            <person name="Grover C."/>
            <person name="Miller E."/>
            <person name="Thrash A."/>
            <person name="Ezzel L."/>
            <person name="Alam S."/>
            <person name="Benzie J."/>
            <person name="Hamilton M."/>
            <person name="Karsi A."/>
            <person name="Lawrence M.L."/>
            <person name="Peterson D.G."/>
        </authorList>
    </citation>
    <scope>NUCLEOTIDE SEQUENCE [LARGE SCALE GENOMIC DNA]</scope>
    <source>
        <strain evidence="2">BAU-BD-2019</strain>
        <tissue evidence="1">Blood</tissue>
    </source>
</reference>
<evidence type="ECO:0000313" key="1">
    <source>
        <dbReference type="EMBL" id="KAI2649826.1"/>
    </source>
</evidence>
<sequence length="140" mass="15172">MFAQGTPSGPPPTPHPPSLLLFLPPPSHVLLSFLPFFRVSVSFFWSVSPASPSVSRGWTCCRSDMQQHARVTAVSVPVHPFVLSPSFVLRSSVHPSSLHLTGHLDRFGRRDGHACLRPASRNHSSSSDTSAPPTLRLCVA</sequence>
<proteinExistence type="predicted"/>
<dbReference type="EMBL" id="JACTAM010000023">
    <property type="protein sequence ID" value="KAI2649826.1"/>
    <property type="molecule type" value="Genomic_DNA"/>
</dbReference>
<evidence type="ECO:0000313" key="2">
    <source>
        <dbReference type="Proteomes" id="UP000830375"/>
    </source>
</evidence>
<accession>A0ABQ8LJ19</accession>